<sequence length="343" mass="38946">MEPSEQQWNFSPSSLLWAHEIRRENIHLADELHRTKADLASTVGAVKDLRQNFSELSQQVRQADTDGSEQFKTIEVKFETRLVPLVERIEVLEIENGELKRDFENVRREYTARLNELARTLDSMKSGSMASERRFNIIASDLVRGRSEVLVPDSLPKNNGIALMHDRGDSLRALSETTWGPSQSSSIAKTCTANICLPGEIAMKGQEGLYDLFKQNMRSLGEYWSYALDARIQLPLWVKSSEIAKAFVHGLDDDVIRRLVEGHLDVAGWSWEVLADIMRQKLDEDRKAQAGTLPLRVKADPGRETIDISKVNAPIKHKKKKRKRRAIPIVPADEDDLLEMGLH</sequence>
<dbReference type="AlphaFoldDB" id="A0A5N7BXL1"/>
<protein>
    <submittedName>
        <fullName evidence="2">Uncharacterized protein</fullName>
    </submittedName>
</protein>
<keyword evidence="1" id="KW-0175">Coiled coil</keyword>
<reference evidence="2" key="1">
    <citation type="submission" date="2019-04" db="EMBL/GenBank/DDBJ databases">
        <title>Friends and foes A comparative genomics studyof 23 Aspergillus species from section Flavi.</title>
        <authorList>
            <consortium name="DOE Joint Genome Institute"/>
            <person name="Kjaerbolling I."/>
            <person name="Vesth T."/>
            <person name="Frisvad J.C."/>
            <person name="Nybo J.L."/>
            <person name="Theobald S."/>
            <person name="Kildgaard S."/>
            <person name="Isbrandt T."/>
            <person name="Kuo A."/>
            <person name="Sato A."/>
            <person name="Lyhne E.K."/>
            <person name="Kogle M.E."/>
            <person name="Wiebenga A."/>
            <person name="Kun R.S."/>
            <person name="Lubbers R.J."/>
            <person name="Makela M.R."/>
            <person name="Barry K."/>
            <person name="Chovatia M."/>
            <person name="Clum A."/>
            <person name="Daum C."/>
            <person name="Haridas S."/>
            <person name="He G."/>
            <person name="LaButti K."/>
            <person name="Lipzen A."/>
            <person name="Mondo S."/>
            <person name="Riley R."/>
            <person name="Salamov A."/>
            <person name="Simmons B.A."/>
            <person name="Magnuson J.K."/>
            <person name="Henrissat B."/>
            <person name="Mortensen U.H."/>
            <person name="Larsen T.O."/>
            <person name="Devries R.P."/>
            <person name="Grigoriev I.V."/>
            <person name="Machida M."/>
            <person name="Baker S.E."/>
            <person name="Andersen M.R."/>
        </authorList>
    </citation>
    <scope>NUCLEOTIDE SEQUENCE [LARGE SCALE GENOMIC DNA]</scope>
    <source>
        <strain evidence="2">IBT 14317</strain>
    </source>
</reference>
<proteinExistence type="predicted"/>
<gene>
    <name evidence="2" type="ORF">BDV23DRAFT_187171</name>
</gene>
<accession>A0A5N7BXL1</accession>
<dbReference type="Proteomes" id="UP000326877">
    <property type="component" value="Unassembled WGS sequence"/>
</dbReference>
<name>A0A5N7BXL1_PETAA</name>
<dbReference type="OrthoDB" id="4225570at2759"/>
<dbReference type="EMBL" id="ML735309">
    <property type="protein sequence ID" value="KAE8386566.1"/>
    <property type="molecule type" value="Genomic_DNA"/>
</dbReference>
<evidence type="ECO:0000256" key="1">
    <source>
        <dbReference type="SAM" id="Coils"/>
    </source>
</evidence>
<feature type="coiled-coil region" evidence="1">
    <location>
        <begin position="46"/>
        <end position="120"/>
    </location>
</feature>
<evidence type="ECO:0000313" key="2">
    <source>
        <dbReference type="EMBL" id="KAE8386566.1"/>
    </source>
</evidence>
<organism evidence="2">
    <name type="scientific">Petromyces alliaceus</name>
    <name type="common">Aspergillus alliaceus</name>
    <dbReference type="NCBI Taxonomy" id="209559"/>
    <lineage>
        <taxon>Eukaryota</taxon>
        <taxon>Fungi</taxon>
        <taxon>Dikarya</taxon>
        <taxon>Ascomycota</taxon>
        <taxon>Pezizomycotina</taxon>
        <taxon>Eurotiomycetes</taxon>
        <taxon>Eurotiomycetidae</taxon>
        <taxon>Eurotiales</taxon>
        <taxon>Aspergillaceae</taxon>
        <taxon>Aspergillus</taxon>
        <taxon>Aspergillus subgen. Circumdati</taxon>
    </lineage>
</organism>